<evidence type="ECO:0000313" key="2">
    <source>
        <dbReference type="Proteomes" id="UP000827092"/>
    </source>
</evidence>
<comment type="caution">
    <text evidence="1">The sequence shown here is derived from an EMBL/GenBank/DDBJ whole genome shotgun (WGS) entry which is preliminary data.</text>
</comment>
<reference evidence="1 2" key="1">
    <citation type="journal article" date="2022" name="Nat. Ecol. Evol.">
        <title>A masculinizing supergene underlies an exaggerated male reproductive morph in a spider.</title>
        <authorList>
            <person name="Hendrickx F."/>
            <person name="De Corte Z."/>
            <person name="Sonet G."/>
            <person name="Van Belleghem S.M."/>
            <person name="Kostlbacher S."/>
            <person name="Vangestel C."/>
        </authorList>
    </citation>
    <scope>NUCLEOTIDE SEQUENCE [LARGE SCALE GENOMIC DNA]</scope>
    <source>
        <strain evidence="1">W744_W776</strain>
    </source>
</reference>
<gene>
    <name evidence="1" type="ORF">JTE90_006272</name>
</gene>
<organism evidence="1 2">
    <name type="scientific">Oedothorax gibbosus</name>
    <dbReference type="NCBI Taxonomy" id="931172"/>
    <lineage>
        <taxon>Eukaryota</taxon>
        <taxon>Metazoa</taxon>
        <taxon>Ecdysozoa</taxon>
        <taxon>Arthropoda</taxon>
        <taxon>Chelicerata</taxon>
        <taxon>Arachnida</taxon>
        <taxon>Araneae</taxon>
        <taxon>Araneomorphae</taxon>
        <taxon>Entelegynae</taxon>
        <taxon>Araneoidea</taxon>
        <taxon>Linyphiidae</taxon>
        <taxon>Erigoninae</taxon>
        <taxon>Oedothorax</taxon>
    </lineage>
</organism>
<dbReference type="AlphaFoldDB" id="A0AAV6U6X5"/>
<accession>A0AAV6U6X5</accession>
<protein>
    <submittedName>
        <fullName evidence="1">Uncharacterized protein</fullName>
    </submittedName>
</protein>
<evidence type="ECO:0000313" key="1">
    <source>
        <dbReference type="EMBL" id="KAG8179909.1"/>
    </source>
</evidence>
<sequence length="254" mass="28406">MKDTFSLESYPLWSGLRNVLYQLCQGLQNVNAAEHSEFSNYMLVAHYYATRSACMGHVSLDRQVVKICLSLLRHADVVSADKLFYEAGEAARKMRWSSIAFVCLNHLMDIFEAIEEGVGDVDNSDFADTDVPPNILIPAETCLSDAQHEETREWVLSVSMDQTVDQSLPLDERWVFESSLVSHDGRRHEPCLVTGYPVLRNRVELGDKGAAANKDDWNKLIMAAKVQHVPECEDVLKFIAAWCGGGATGGFTFQ</sequence>
<dbReference type="EMBL" id="JAFNEN010000597">
    <property type="protein sequence ID" value="KAG8179909.1"/>
    <property type="molecule type" value="Genomic_DNA"/>
</dbReference>
<name>A0AAV6U6X5_9ARAC</name>
<proteinExistence type="predicted"/>
<keyword evidence="2" id="KW-1185">Reference proteome</keyword>
<dbReference type="Proteomes" id="UP000827092">
    <property type="component" value="Unassembled WGS sequence"/>
</dbReference>